<dbReference type="EMBL" id="JAZHOG010000001">
    <property type="protein sequence ID" value="MEJ8566522.1"/>
    <property type="molecule type" value="Genomic_DNA"/>
</dbReference>
<comment type="caution">
    <text evidence="1">The sequence shown here is derived from an EMBL/GenBank/DDBJ whole genome shotgun (WGS) entry which is preliminary data.</text>
</comment>
<dbReference type="SUPFAM" id="SSF54913">
    <property type="entry name" value="GlnB-like"/>
    <property type="match status" value="1"/>
</dbReference>
<dbReference type="AlphaFoldDB" id="A0AAW9R6R4"/>
<organism evidence="1 2">
    <name type="scientific">Elongatibacter sediminis</name>
    <dbReference type="NCBI Taxonomy" id="3119006"/>
    <lineage>
        <taxon>Bacteria</taxon>
        <taxon>Pseudomonadati</taxon>
        <taxon>Pseudomonadota</taxon>
        <taxon>Gammaproteobacteria</taxon>
        <taxon>Chromatiales</taxon>
        <taxon>Wenzhouxiangellaceae</taxon>
        <taxon>Elongatibacter</taxon>
    </lineage>
</organism>
<proteinExistence type="predicted"/>
<protein>
    <submittedName>
        <fullName evidence="1">DUF3240 family protein</fullName>
    </submittedName>
</protein>
<dbReference type="InterPro" id="IPR011322">
    <property type="entry name" value="N-reg_PII-like_a/b"/>
</dbReference>
<keyword evidence="2" id="KW-1185">Reference proteome</keyword>
<dbReference type="Pfam" id="PF11582">
    <property type="entry name" value="DUF3240"/>
    <property type="match status" value="1"/>
</dbReference>
<sequence length="103" mass="11507">MEYLLRLNIPPNLEEDVVDFLLGSDGIKGFQSLPVRGHGLAGAMSIAEQVAGRRQRIQFEIMLDADRLDALLQRLEEAFPVRDAIYWVTPIVRSGRLLATADS</sequence>
<dbReference type="RefSeq" id="WP_354693839.1">
    <property type="nucleotide sequence ID" value="NZ_JAZHOG010000001.1"/>
</dbReference>
<accession>A0AAW9R6R4</accession>
<gene>
    <name evidence="1" type="ORF">V3330_02685</name>
</gene>
<name>A0AAW9R6R4_9GAMM</name>
<dbReference type="Proteomes" id="UP001359886">
    <property type="component" value="Unassembled WGS sequence"/>
</dbReference>
<evidence type="ECO:0000313" key="1">
    <source>
        <dbReference type="EMBL" id="MEJ8566522.1"/>
    </source>
</evidence>
<dbReference type="InterPro" id="IPR021634">
    <property type="entry name" value="DUF3240"/>
</dbReference>
<reference evidence="1 2" key="1">
    <citation type="submission" date="2024-02" db="EMBL/GenBank/DDBJ databases">
        <title>A novel Wenzhouxiangellaceae bacterium, isolated from coastal sediments.</title>
        <authorList>
            <person name="Du Z.-J."/>
            <person name="Ye Y.-Q."/>
            <person name="Zhang X.-Y."/>
        </authorList>
    </citation>
    <scope>NUCLEOTIDE SEQUENCE [LARGE SCALE GENOMIC DNA]</scope>
    <source>
        <strain evidence="1 2">CH-27</strain>
    </source>
</reference>
<dbReference type="Gene3D" id="3.30.70.120">
    <property type="match status" value="1"/>
</dbReference>
<evidence type="ECO:0000313" key="2">
    <source>
        <dbReference type="Proteomes" id="UP001359886"/>
    </source>
</evidence>
<dbReference type="InterPro" id="IPR015867">
    <property type="entry name" value="N-reg_PII/ATP_PRibTrfase_C"/>
</dbReference>